<comment type="catalytic activity">
    <reaction evidence="7">
        <text>an N(4)-(oligosaccharide-(1-&gt;3)-[oligosaccharide-(1-&gt;6)]-beta-D-Man-(1-&gt;4)-beta-D-GlcNAc-(1-&gt;4)-alpha-D-GlcNAc)-L-asparaginyl-[protein] + H2O = an oligosaccharide-(1-&gt;3)-[oligosaccharide-(1-&gt;6)]-beta-D-Man-(1-&gt;4)-D-GlcNAc + N(4)-(N-acetyl-beta-D-glucosaminyl)-L-asparaginyl-[protein]</text>
        <dbReference type="Rhea" id="RHEA:73067"/>
        <dbReference type="Rhea" id="RHEA-COMP:12603"/>
        <dbReference type="Rhea" id="RHEA-COMP:18176"/>
        <dbReference type="ChEBI" id="CHEBI:15377"/>
        <dbReference type="ChEBI" id="CHEBI:132248"/>
        <dbReference type="ChEBI" id="CHEBI:192714"/>
        <dbReference type="ChEBI" id="CHEBI:192715"/>
        <dbReference type="EC" id="3.2.1.96"/>
    </reaction>
</comment>
<accession>A0A835A524</accession>
<evidence type="ECO:0000256" key="5">
    <source>
        <dbReference type="ARBA" id="ARBA00022801"/>
    </source>
</evidence>
<feature type="domain" description="Cytosolic endo-beta-N-acetylglucosaminidase TIM barrel" evidence="9">
    <location>
        <begin position="112"/>
        <end position="162"/>
    </location>
</feature>
<dbReference type="PANTHER" id="PTHR13246">
    <property type="entry name" value="ENDO BETA N-ACETYLGLUCOSAMINIDASE"/>
    <property type="match status" value="1"/>
</dbReference>
<feature type="region of interest" description="Disordered" evidence="8">
    <location>
        <begin position="23"/>
        <end position="50"/>
    </location>
</feature>
<comment type="similarity">
    <text evidence="2">Belongs to the glycosyl hydrolase 85 family.</text>
</comment>
<dbReference type="InterPro" id="IPR057882">
    <property type="entry name" value="ENGase_C"/>
</dbReference>
<evidence type="ECO:0000313" key="11">
    <source>
        <dbReference type="EMBL" id="KAF8652463.1"/>
    </source>
</evidence>
<dbReference type="InterPro" id="IPR005201">
    <property type="entry name" value="TIM_ENGase"/>
</dbReference>
<dbReference type="InterPro" id="IPR032979">
    <property type="entry name" value="ENGase"/>
</dbReference>
<protein>
    <recommendedName>
        <fullName evidence="3">mannosyl-glycoprotein endo-beta-N-acetylglucosaminidase</fullName>
        <ecNumber evidence="3">3.2.1.96</ecNumber>
    </recommendedName>
</protein>
<keyword evidence="5" id="KW-0378">Hydrolase</keyword>
<evidence type="ECO:0000256" key="1">
    <source>
        <dbReference type="ARBA" id="ARBA00004514"/>
    </source>
</evidence>
<keyword evidence="12" id="KW-1185">Reference proteome</keyword>
<evidence type="ECO:0000256" key="6">
    <source>
        <dbReference type="ARBA" id="ARBA00023295"/>
    </source>
</evidence>
<evidence type="ECO:0000259" key="9">
    <source>
        <dbReference type="Pfam" id="PF03644"/>
    </source>
</evidence>
<dbReference type="Pfam" id="PF03644">
    <property type="entry name" value="Glyco_hydro_85"/>
    <property type="match status" value="2"/>
</dbReference>
<organism evidence="11 12">
    <name type="scientific">Digitaria exilis</name>
    <dbReference type="NCBI Taxonomy" id="1010633"/>
    <lineage>
        <taxon>Eukaryota</taxon>
        <taxon>Viridiplantae</taxon>
        <taxon>Streptophyta</taxon>
        <taxon>Embryophyta</taxon>
        <taxon>Tracheophyta</taxon>
        <taxon>Spermatophyta</taxon>
        <taxon>Magnoliopsida</taxon>
        <taxon>Liliopsida</taxon>
        <taxon>Poales</taxon>
        <taxon>Poaceae</taxon>
        <taxon>PACMAD clade</taxon>
        <taxon>Panicoideae</taxon>
        <taxon>Panicodae</taxon>
        <taxon>Paniceae</taxon>
        <taxon>Anthephorinae</taxon>
        <taxon>Digitaria</taxon>
    </lineage>
</organism>
<evidence type="ECO:0000256" key="3">
    <source>
        <dbReference type="ARBA" id="ARBA00012566"/>
    </source>
</evidence>
<dbReference type="Proteomes" id="UP000636709">
    <property type="component" value="Unassembled WGS sequence"/>
</dbReference>
<dbReference type="GO" id="GO:0033925">
    <property type="term" value="F:mannosyl-glycoprotein endo-beta-N-acetylglucosaminidase activity"/>
    <property type="evidence" value="ECO:0007669"/>
    <property type="project" value="UniProtKB-EC"/>
</dbReference>
<comment type="caution">
    <text evidence="11">The sequence shown here is derived from an EMBL/GenBank/DDBJ whole genome shotgun (WGS) entry which is preliminary data.</text>
</comment>
<dbReference type="EC" id="3.2.1.96" evidence="3"/>
<keyword evidence="4" id="KW-0963">Cytoplasm</keyword>
<keyword evidence="6" id="KW-0326">Glycosidase</keyword>
<evidence type="ECO:0000256" key="7">
    <source>
        <dbReference type="ARBA" id="ARBA00034414"/>
    </source>
</evidence>
<dbReference type="EMBL" id="JACEFO010002656">
    <property type="protein sequence ID" value="KAF8652463.1"/>
    <property type="molecule type" value="Genomic_DNA"/>
</dbReference>
<dbReference type="CDD" id="cd06547">
    <property type="entry name" value="GH85_ENGase"/>
    <property type="match status" value="1"/>
</dbReference>
<evidence type="ECO:0000259" key="10">
    <source>
        <dbReference type="Pfam" id="PF25529"/>
    </source>
</evidence>
<comment type="subcellular location">
    <subcellularLocation>
        <location evidence="1">Cytoplasm</location>
        <location evidence="1">Cytosol</location>
    </subcellularLocation>
</comment>
<feature type="compositionally biased region" description="Low complexity" evidence="8">
    <location>
        <begin position="23"/>
        <end position="37"/>
    </location>
</feature>
<feature type="domain" description="Cytosolic endo-beta-N-acetylglucosaminidase TIM barrel" evidence="9">
    <location>
        <begin position="191"/>
        <end position="417"/>
    </location>
</feature>
<evidence type="ECO:0000256" key="2">
    <source>
        <dbReference type="ARBA" id="ARBA00007849"/>
    </source>
</evidence>
<dbReference type="Gene3D" id="3.20.20.80">
    <property type="entry name" value="Glycosidases"/>
    <property type="match status" value="2"/>
</dbReference>
<dbReference type="OrthoDB" id="284473at2759"/>
<feature type="domain" description="Cytosolic endo-beta-N-acetylglucosaminidase C-terminal" evidence="10">
    <location>
        <begin position="629"/>
        <end position="742"/>
    </location>
</feature>
<dbReference type="Pfam" id="PF25529">
    <property type="entry name" value="Ig_ENGASE1_C"/>
    <property type="match status" value="1"/>
</dbReference>
<gene>
    <name evidence="11" type="ORF">HU200_062795</name>
</gene>
<sequence>MPLSPRRRLRRLARRIRAMLPSATAPAGDAAASASPGDGRRAWEPPFDASAPSPPMSYPITDLAALASRSYLSAAANFHLPFNRASTPGSGEPLPARRRVLVCHDMEGGYRDDAAPQGGANPDAYALWHWHLVDIFVYFSHYLVTLPPPCWTNAAHLHGVKVYFLRPSSFPLHSSLFSLVHRVLLWRLRAKVLGTFITEWDDGAEVCKEMLATEASAQMYAERLTELAAALGFDGWLINIEVNLDVQFIDNLKEFVNHLTKTMRTAVPGSLVIWYDAITVKGELDWQDKLNEYNKPFFDLCDGLFANYTWKENYPQDSAAVAGNRKYDVYMGIDIFGRNTFGGGQWTTNVALDLLTKVDISTAIFAPGWVYETKQPPDFESAQNRWWGLVEKSWGVLRGYPKQLPFYTDFDQGRGYQVSVNGQQVSSDPWNNISCQSFQPTLKYTGDQAQLQAFINFKDEPYGGGNCLTVKGSLRPNIIFSEQLFNGGLGMEDGSVHLFYSVRADASSVVGLSLDLSSNKHSTSILIAEDIATFIRKKQNHKYSSYVKADKVQPLAPDNQDWIVYKATAQSSASYILTGINIVCTLKIAGKISPETKEDRVSDANVDASSPYHVSLGHISIQKTDVNTEFPPAGSWVTEGEHISWSNSSNTTKHVNLKLSWKLKTPDQPSFRKYNIYVEKSTADPNSKPSRSYLGVATVDTFYVSGLEVASLVTSLKFIIQAFAHDGSWQELKECPEFFLDIAHSAV</sequence>
<evidence type="ECO:0000256" key="8">
    <source>
        <dbReference type="SAM" id="MobiDB-lite"/>
    </source>
</evidence>
<reference evidence="11" key="1">
    <citation type="submission" date="2020-07" db="EMBL/GenBank/DDBJ databases">
        <title>Genome sequence and genetic diversity analysis of an under-domesticated orphan crop, white fonio (Digitaria exilis).</title>
        <authorList>
            <person name="Bennetzen J.L."/>
            <person name="Chen S."/>
            <person name="Ma X."/>
            <person name="Wang X."/>
            <person name="Yssel A.E.J."/>
            <person name="Chaluvadi S.R."/>
            <person name="Johnson M."/>
            <person name="Gangashetty P."/>
            <person name="Hamidou F."/>
            <person name="Sanogo M.D."/>
            <person name="Zwaenepoel A."/>
            <person name="Wallace J."/>
            <person name="Van De Peer Y."/>
            <person name="Van Deynze A."/>
        </authorList>
    </citation>
    <scope>NUCLEOTIDE SEQUENCE</scope>
    <source>
        <tissue evidence="11">Leaves</tissue>
    </source>
</reference>
<proteinExistence type="inferred from homology"/>
<dbReference type="GO" id="GO:0005829">
    <property type="term" value="C:cytosol"/>
    <property type="evidence" value="ECO:0007669"/>
    <property type="project" value="UniProtKB-SubCell"/>
</dbReference>
<dbReference type="Gene3D" id="2.60.120.260">
    <property type="entry name" value="Galactose-binding domain-like"/>
    <property type="match status" value="1"/>
</dbReference>
<evidence type="ECO:0000313" key="12">
    <source>
        <dbReference type="Proteomes" id="UP000636709"/>
    </source>
</evidence>
<evidence type="ECO:0000256" key="4">
    <source>
        <dbReference type="ARBA" id="ARBA00022490"/>
    </source>
</evidence>
<dbReference type="AlphaFoldDB" id="A0A835A524"/>
<dbReference type="PANTHER" id="PTHR13246:SF1">
    <property type="entry name" value="CYTOSOLIC ENDO-BETA-N-ACETYLGLUCOSAMINIDASE"/>
    <property type="match status" value="1"/>
</dbReference>
<name>A0A835A524_9POAL</name>